<dbReference type="Proteomes" id="UP000243073">
    <property type="component" value="Unassembled WGS sequence"/>
</dbReference>
<keyword evidence="6" id="KW-1185">Reference proteome</keyword>
<dbReference type="AlphaFoldDB" id="A0A1J4QEM4"/>
<dbReference type="STRING" id="1414654.BFR47_00755"/>
<evidence type="ECO:0000256" key="3">
    <source>
        <dbReference type="SAM" id="Coils"/>
    </source>
</evidence>
<proteinExistence type="predicted"/>
<dbReference type="InterPro" id="IPR059052">
    <property type="entry name" value="HH_YbhG-like"/>
</dbReference>
<dbReference type="Gene3D" id="2.40.50.100">
    <property type="match status" value="1"/>
</dbReference>
<dbReference type="Gene3D" id="1.10.287.470">
    <property type="entry name" value="Helix hairpin bin"/>
    <property type="match status" value="1"/>
</dbReference>
<feature type="coiled-coil region" evidence="3">
    <location>
        <begin position="105"/>
        <end position="163"/>
    </location>
</feature>
<keyword evidence="2 3" id="KW-0175">Coiled coil</keyword>
<name>A0A1J4QEM4_9GAMM</name>
<dbReference type="PANTHER" id="PTHR32347:SF29">
    <property type="entry name" value="UPF0194 MEMBRANE PROTEIN YBHG"/>
    <property type="match status" value="1"/>
</dbReference>
<evidence type="ECO:0000256" key="1">
    <source>
        <dbReference type="ARBA" id="ARBA00004196"/>
    </source>
</evidence>
<evidence type="ECO:0000256" key="2">
    <source>
        <dbReference type="ARBA" id="ARBA00023054"/>
    </source>
</evidence>
<sequence length="324" mass="35391">MDTAMPKFSRPGLLLCCLLLTACEPSPDDRWLGTLERDRIELTTTAAELVMEQPVAEGERVAEGTLLVRLDVTRQQLEVGRQQARLRQAEAGLALLLTGAREEDISAARAELAQLQARLPEVARNLGRIRTLASRQLASQAELDRVRTDHDQLRAQIDAARQRLARQVSGSRVEDIEAAYAARDAQQAELAQARYQLAELTIHASRAGILETLPYQVGDRVAPGAVVAVLQAQGAPYARIYVPASGRLGLHVGDSLRVWVDGIEEPYPGRLSWIATEPAFTPYYALTEGERSRLMYLAKVQLPEAASALPSGIPAQVLPEAGHD</sequence>
<dbReference type="Pfam" id="PF25881">
    <property type="entry name" value="HH_YBHG"/>
    <property type="match status" value="1"/>
</dbReference>
<comment type="subcellular location">
    <subcellularLocation>
        <location evidence="1">Cell envelope</location>
    </subcellularLocation>
</comment>
<feature type="domain" description="YbhG-like alpha-helical hairpin" evidence="4">
    <location>
        <begin position="79"/>
        <end position="197"/>
    </location>
</feature>
<accession>A0A1J4QEM4</accession>
<reference evidence="5 6" key="1">
    <citation type="submission" date="2016-07" db="EMBL/GenBank/DDBJ databases">
        <title>Draft Genome Sequence of Oceanisphaera psychrotolerans, isolated from coastal sediment samples.</title>
        <authorList>
            <person name="Zhuo S."/>
            <person name="Ruan Z."/>
        </authorList>
    </citation>
    <scope>NUCLEOTIDE SEQUENCE [LARGE SCALE GENOMIC DNA]</scope>
    <source>
        <strain evidence="5 6">LAM-WHM-ZC</strain>
    </source>
</reference>
<gene>
    <name evidence="5" type="ORF">BFR47_00755</name>
</gene>
<evidence type="ECO:0000259" key="4">
    <source>
        <dbReference type="Pfam" id="PF25881"/>
    </source>
</evidence>
<dbReference type="PROSITE" id="PS51257">
    <property type="entry name" value="PROKAR_LIPOPROTEIN"/>
    <property type="match status" value="1"/>
</dbReference>
<comment type="caution">
    <text evidence="5">The sequence shown here is derived from an EMBL/GenBank/DDBJ whole genome shotgun (WGS) entry which is preliminary data.</text>
</comment>
<dbReference type="GO" id="GO:0030313">
    <property type="term" value="C:cell envelope"/>
    <property type="evidence" value="ECO:0007669"/>
    <property type="project" value="UniProtKB-SubCell"/>
</dbReference>
<protein>
    <recommendedName>
        <fullName evidence="4">YbhG-like alpha-helical hairpin domain-containing protein</fullName>
    </recommendedName>
</protein>
<evidence type="ECO:0000313" key="6">
    <source>
        <dbReference type="Proteomes" id="UP000243073"/>
    </source>
</evidence>
<organism evidence="5 6">
    <name type="scientific">Oceanisphaera psychrotolerans</name>
    <dbReference type="NCBI Taxonomy" id="1414654"/>
    <lineage>
        <taxon>Bacteria</taxon>
        <taxon>Pseudomonadati</taxon>
        <taxon>Pseudomonadota</taxon>
        <taxon>Gammaproteobacteria</taxon>
        <taxon>Aeromonadales</taxon>
        <taxon>Aeromonadaceae</taxon>
        <taxon>Oceanisphaera</taxon>
    </lineage>
</organism>
<dbReference type="EMBL" id="MDKE01000011">
    <property type="protein sequence ID" value="OIN12257.1"/>
    <property type="molecule type" value="Genomic_DNA"/>
</dbReference>
<dbReference type="InterPro" id="IPR050465">
    <property type="entry name" value="UPF0194_transport"/>
</dbReference>
<dbReference type="PANTHER" id="PTHR32347">
    <property type="entry name" value="EFFLUX SYSTEM COMPONENT YKNX-RELATED"/>
    <property type="match status" value="1"/>
</dbReference>
<evidence type="ECO:0000313" key="5">
    <source>
        <dbReference type="EMBL" id="OIN12257.1"/>
    </source>
</evidence>